<dbReference type="InParanoid" id="E9GV40"/>
<dbReference type="HOGENOM" id="CLU_141401_1_0_1"/>
<keyword evidence="2" id="KW-1185">Reference proteome</keyword>
<gene>
    <name evidence="1" type="ORF">DAPPUDRAFT_322151</name>
</gene>
<dbReference type="PhylomeDB" id="E9GV40"/>
<evidence type="ECO:0000313" key="2">
    <source>
        <dbReference type="Proteomes" id="UP000000305"/>
    </source>
</evidence>
<name>E9GV40_DAPPU</name>
<evidence type="ECO:0000313" key="1">
    <source>
        <dbReference type="EMBL" id="EFX76598.1"/>
    </source>
</evidence>
<dbReference type="AlphaFoldDB" id="E9GV40"/>
<proteinExistence type="predicted"/>
<organism evidence="1 2">
    <name type="scientific">Daphnia pulex</name>
    <name type="common">Water flea</name>
    <dbReference type="NCBI Taxonomy" id="6669"/>
    <lineage>
        <taxon>Eukaryota</taxon>
        <taxon>Metazoa</taxon>
        <taxon>Ecdysozoa</taxon>
        <taxon>Arthropoda</taxon>
        <taxon>Crustacea</taxon>
        <taxon>Branchiopoda</taxon>
        <taxon>Diplostraca</taxon>
        <taxon>Cladocera</taxon>
        <taxon>Anomopoda</taxon>
        <taxon>Daphniidae</taxon>
        <taxon>Daphnia</taxon>
    </lineage>
</organism>
<accession>E9GV40</accession>
<dbReference type="OrthoDB" id="10320771at2759"/>
<dbReference type="KEGG" id="dpx:DAPPUDRAFT_322151"/>
<dbReference type="EMBL" id="GL732567">
    <property type="protein sequence ID" value="EFX76598.1"/>
    <property type="molecule type" value="Genomic_DNA"/>
</dbReference>
<evidence type="ECO:0008006" key="3">
    <source>
        <dbReference type="Google" id="ProtNLM"/>
    </source>
</evidence>
<dbReference type="Proteomes" id="UP000000305">
    <property type="component" value="Unassembled WGS sequence"/>
</dbReference>
<reference evidence="1 2" key="1">
    <citation type="journal article" date="2011" name="Science">
        <title>The ecoresponsive genome of Daphnia pulex.</title>
        <authorList>
            <person name="Colbourne J.K."/>
            <person name="Pfrender M.E."/>
            <person name="Gilbert D."/>
            <person name="Thomas W.K."/>
            <person name="Tucker A."/>
            <person name="Oakley T.H."/>
            <person name="Tokishita S."/>
            <person name="Aerts A."/>
            <person name="Arnold G.J."/>
            <person name="Basu M.K."/>
            <person name="Bauer D.J."/>
            <person name="Caceres C.E."/>
            <person name="Carmel L."/>
            <person name="Casola C."/>
            <person name="Choi J.H."/>
            <person name="Detter J.C."/>
            <person name="Dong Q."/>
            <person name="Dusheyko S."/>
            <person name="Eads B.D."/>
            <person name="Frohlich T."/>
            <person name="Geiler-Samerotte K.A."/>
            <person name="Gerlach D."/>
            <person name="Hatcher P."/>
            <person name="Jogdeo S."/>
            <person name="Krijgsveld J."/>
            <person name="Kriventseva E.V."/>
            <person name="Kultz D."/>
            <person name="Laforsch C."/>
            <person name="Lindquist E."/>
            <person name="Lopez J."/>
            <person name="Manak J.R."/>
            <person name="Muller J."/>
            <person name="Pangilinan J."/>
            <person name="Patwardhan R.P."/>
            <person name="Pitluck S."/>
            <person name="Pritham E.J."/>
            <person name="Rechtsteiner A."/>
            <person name="Rho M."/>
            <person name="Rogozin I.B."/>
            <person name="Sakarya O."/>
            <person name="Salamov A."/>
            <person name="Schaack S."/>
            <person name="Shapiro H."/>
            <person name="Shiga Y."/>
            <person name="Skalitzky C."/>
            <person name="Smith Z."/>
            <person name="Souvorov A."/>
            <person name="Sung W."/>
            <person name="Tang Z."/>
            <person name="Tsuchiya D."/>
            <person name="Tu H."/>
            <person name="Vos H."/>
            <person name="Wang M."/>
            <person name="Wolf Y.I."/>
            <person name="Yamagata H."/>
            <person name="Yamada T."/>
            <person name="Ye Y."/>
            <person name="Shaw J.R."/>
            <person name="Andrews J."/>
            <person name="Crease T.J."/>
            <person name="Tang H."/>
            <person name="Lucas S.M."/>
            <person name="Robertson H.M."/>
            <person name="Bork P."/>
            <person name="Koonin E.V."/>
            <person name="Zdobnov E.M."/>
            <person name="Grigoriev I.V."/>
            <person name="Lynch M."/>
            <person name="Boore J.L."/>
        </authorList>
    </citation>
    <scope>NUCLEOTIDE SEQUENCE [LARGE SCALE GENOMIC DNA]</scope>
</reference>
<protein>
    <recommendedName>
        <fullName evidence="3">Retrotransposon Copia-like N-terminal domain-containing protein</fullName>
    </recommendedName>
</protein>
<sequence>MNTSKDVFHIAKFDGQNYSLWKLGLWVLLEQHNLIDIVTGDYTIPEMMEDAERDVQLEIIAEIQDWKERDVRNRGYILSTTEVSIYRITPNIVRRF</sequence>